<keyword evidence="3" id="KW-1185">Reference proteome</keyword>
<reference evidence="2" key="1">
    <citation type="journal article" date="2023" name="Int. J. Syst. Evol. Microbiol.">
        <title>Streptomyces meridianus sp. nov. isolated from brackish water of the Tagus estuary in Alcochete, Portugal.</title>
        <authorList>
            <person name="Santos J.D.N."/>
            <person name="Klimek D."/>
            <person name="Calusinska M."/>
            <person name="Lobo Da Cunha A."/>
            <person name="Catita J."/>
            <person name="Goncalves H."/>
            <person name="Gonzalez I."/>
            <person name="Reyes F."/>
            <person name="Lage O.M."/>
        </authorList>
    </citation>
    <scope>NUCLEOTIDE SEQUENCE</scope>
    <source>
        <strain evidence="2">MTZ3.1</strain>
    </source>
</reference>
<name>A0ABT0X724_9ACTN</name>
<evidence type="ECO:0000313" key="3">
    <source>
        <dbReference type="Proteomes" id="UP001167160"/>
    </source>
</evidence>
<evidence type="ECO:0000313" key="2">
    <source>
        <dbReference type="EMBL" id="MCM2577579.1"/>
    </source>
</evidence>
<comment type="caution">
    <text evidence="2">The sequence shown here is derived from an EMBL/GenBank/DDBJ whole genome shotgun (WGS) entry which is preliminary data.</text>
</comment>
<dbReference type="EMBL" id="JAMQGM010000019">
    <property type="protein sequence ID" value="MCM2577579.1"/>
    <property type="molecule type" value="Genomic_DNA"/>
</dbReference>
<protein>
    <submittedName>
        <fullName evidence="2">CU044_5270 family protein</fullName>
    </submittedName>
</protein>
<feature type="transmembrane region" description="Helical" evidence="1">
    <location>
        <begin position="47"/>
        <end position="70"/>
    </location>
</feature>
<keyword evidence="1" id="KW-0472">Membrane</keyword>
<dbReference type="InterPro" id="IPR047789">
    <property type="entry name" value="CU044_5270-like"/>
</dbReference>
<keyword evidence="1" id="KW-1133">Transmembrane helix</keyword>
<proteinExistence type="predicted"/>
<dbReference type="Proteomes" id="UP001167160">
    <property type="component" value="Unassembled WGS sequence"/>
</dbReference>
<evidence type="ECO:0000256" key="1">
    <source>
        <dbReference type="SAM" id="Phobius"/>
    </source>
</evidence>
<sequence>MDEMTAVCELRADAPVPDRARLAPGRIRLVRATERTSRARTRLGRRWAAVAAAAAVAVVTVAALVVPQLVTGSGERSVRPAAPPVVRTDDLEDAATVLNRAADAVERLPDPKPRAGQWVYQKTMRGHESKPQSGPAEQEHWYPYVDPRFENGKEGDDHSFRERYELVDRLPADPERTLATARASYPPIKGESRSAHSFRASRVLADTYPVPPGGLARLYRAMATIDGLKVVDRLVEDARGRGAIAVYLPERDDAFQDQMLFDPQTFTCVGQRVVATKAYSFGKADPLHPDDTKAGDVLINSLVLESGLVDRKGQRP</sequence>
<accession>A0ABT0X724</accession>
<gene>
    <name evidence="2" type="ORF">M1E25_09460</name>
</gene>
<organism evidence="2 3">
    <name type="scientific">Streptomyces meridianus</name>
    <dbReference type="NCBI Taxonomy" id="2938945"/>
    <lineage>
        <taxon>Bacteria</taxon>
        <taxon>Bacillati</taxon>
        <taxon>Actinomycetota</taxon>
        <taxon>Actinomycetes</taxon>
        <taxon>Kitasatosporales</taxon>
        <taxon>Streptomycetaceae</taxon>
        <taxon>Streptomyces</taxon>
    </lineage>
</organism>
<dbReference type="RefSeq" id="WP_251412560.1">
    <property type="nucleotide sequence ID" value="NZ_JAMQGM010000019.1"/>
</dbReference>
<dbReference type="NCBIfam" id="NF038083">
    <property type="entry name" value="CU044_5270_fam"/>
    <property type="match status" value="1"/>
</dbReference>
<keyword evidence="1" id="KW-0812">Transmembrane</keyword>